<dbReference type="GO" id="GO:0005524">
    <property type="term" value="F:ATP binding"/>
    <property type="evidence" value="ECO:0007669"/>
    <property type="project" value="InterPro"/>
</dbReference>
<feature type="domain" description="Protein kinase" evidence="1">
    <location>
        <begin position="1"/>
        <end position="248"/>
    </location>
</feature>
<dbReference type="Gene3D" id="1.10.510.10">
    <property type="entry name" value="Transferase(Phosphotransferase) domain 1"/>
    <property type="match status" value="1"/>
</dbReference>
<dbReference type="EMBL" id="KN824434">
    <property type="protein sequence ID" value="KIM20445.1"/>
    <property type="molecule type" value="Genomic_DNA"/>
</dbReference>
<dbReference type="PROSITE" id="PS50011">
    <property type="entry name" value="PROTEIN_KINASE_DOM"/>
    <property type="match status" value="1"/>
</dbReference>
<name>A0A0C3A724_SERVB</name>
<dbReference type="PROSITE" id="PS00108">
    <property type="entry name" value="PROTEIN_KINASE_ST"/>
    <property type="match status" value="1"/>
</dbReference>
<dbReference type="InterPro" id="IPR011009">
    <property type="entry name" value="Kinase-like_dom_sf"/>
</dbReference>
<gene>
    <name evidence="2" type="ORF">M408DRAFT_45218</name>
</gene>
<dbReference type="HOGENOM" id="CLU_000288_7_18_1"/>
<evidence type="ECO:0000313" key="3">
    <source>
        <dbReference type="Proteomes" id="UP000054097"/>
    </source>
</evidence>
<dbReference type="Proteomes" id="UP000054097">
    <property type="component" value="Unassembled WGS sequence"/>
</dbReference>
<dbReference type="CDD" id="cd00180">
    <property type="entry name" value="PKc"/>
    <property type="match status" value="1"/>
</dbReference>
<reference evidence="2 3" key="1">
    <citation type="submission" date="2014-04" db="EMBL/GenBank/DDBJ databases">
        <authorList>
            <consortium name="DOE Joint Genome Institute"/>
            <person name="Kuo A."/>
            <person name="Zuccaro A."/>
            <person name="Kohler A."/>
            <person name="Nagy L.G."/>
            <person name="Floudas D."/>
            <person name="Copeland A."/>
            <person name="Barry K.W."/>
            <person name="Cichocki N."/>
            <person name="Veneault-Fourrey C."/>
            <person name="LaButti K."/>
            <person name="Lindquist E.A."/>
            <person name="Lipzen A."/>
            <person name="Lundell T."/>
            <person name="Morin E."/>
            <person name="Murat C."/>
            <person name="Sun H."/>
            <person name="Tunlid A."/>
            <person name="Henrissat B."/>
            <person name="Grigoriev I.V."/>
            <person name="Hibbett D.S."/>
            <person name="Martin F."/>
            <person name="Nordberg H.P."/>
            <person name="Cantor M.N."/>
            <person name="Hua S.X."/>
        </authorList>
    </citation>
    <scope>NUCLEOTIDE SEQUENCE [LARGE SCALE GENOMIC DNA]</scope>
    <source>
        <strain evidence="2 3">MAFF 305830</strain>
    </source>
</reference>
<dbReference type="InterPro" id="IPR008271">
    <property type="entry name" value="Ser/Thr_kinase_AS"/>
</dbReference>
<dbReference type="InterPro" id="IPR051681">
    <property type="entry name" value="Ser/Thr_Kinases-Pseudokinases"/>
</dbReference>
<keyword evidence="3" id="KW-1185">Reference proteome</keyword>
<feature type="non-terminal residue" evidence="2">
    <location>
        <position position="248"/>
    </location>
</feature>
<accession>A0A0C3A724</accession>
<dbReference type="GO" id="GO:0004674">
    <property type="term" value="F:protein serine/threonine kinase activity"/>
    <property type="evidence" value="ECO:0007669"/>
    <property type="project" value="TreeGrafter"/>
</dbReference>
<sequence>VAVKVIQGIGESSSVRRKILRERTVWTFLSHLNILPFYGYTEDSMIGQFDTPFGTLISPWCKNGDASKFIGEYGNILSLKDRTTLWKGVIDGVAYLHQHRPPIVHGDLKPGNVLIDDSGRPMLCDFGLAQVFFDEPGSGMTTTTEHTGTERYLAPELVDEFAEGHPTAASDVYAIGCLGLEFIYLRKPYSHRKNNIRGIIFADIRRGVPPAVDCDTPSSPVWVLIMSCWNNPPETRPLASALAGMLKE</sequence>
<dbReference type="SUPFAM" id="SSF56112">
    <property type="entry name" value="Protein kinase-like (PK-like)"/>
    <property type="match status" value="1"/>
</dbReference>
<proteinExistence type="predicted"/>
<dbReference type="InterPro" id="IPR000719">
    <property type="entry name" value="Prot_kinase_dom"/>
</dbReference>
<organism evidence="2 3">
    <name type="scientific">Serendipita vermifera MAFF 305830</name>
    <dbReference type="NCBI Taxonomy" id="933852"/>
    <lineage>
        <taxon>Eukaryota</taxon>
        <taxon>Fungi</taxon>
        <taxon>Dikarya</taxon>
        <taxon>Basidiomycota</taxon>
        <taxon>Agaricomycotina</taxon>
        <taxon>Agaricomycetes</taxon>
        <taxon>Sebacinales</taxon>
        <taxon>Serendipitaceae</taxon>
        <taxon>Serendipita</taxon>
    </lineage>
</organism>
<evidence type="ECO:0000259" key="1">
    <source>
        <dbReference type="PROSITE" id="PS50011"/>
    </source>
</evidence>
<dbReference type="PIRSF" id="PIRSF000654">
    <property type="entry name" value="Integrin-linked_kinase"/>
    <property type="match status" value="1"/>
</dbReference>
<dbReference type="PANTHER" id="PTHR44329">
    <property type="entry name" value="SERINE/THREONINE-PROTEIN KINASE TNNI3K-RELATED"/>
    <property type="match status" value="1"/>
</dbReference>
<feature type="non-terminal residue" evidence="2">
    <location>
        <position position="1"/>
    </location>
</feature>
<protein>
    <recommendedName>
        <fullName evidence="1">Protein kinase domain-containing protein</fullName>
    </recommendedName>
</protein>
<reference evidence="3" key="2">
    <citation type="submission" date="2015-01" db="EMBL/GenBank/DDBJ databases">
        <title>Evolutionary Origins and Diversification of the Mycorrhizal Mutualists.</title>
        <authorList>
            <consortium name="DOE Joint Genome Institute"/>
            <consortium name="Mycorrhizal Genomics Consortium"/>
            <person name="Kohler A."/>
            <person name="Kuo A."/>
            <person name="Nagy L.G."/>
            <person name="Floudas D."/>
            <person name="Copeland A."/>
            <person name="Barry K.W."/>
            <person name="Cichocki N."/>
            <person name="Veneault-Fourrey C."/>
            <person name="LaButti K."/>
            <person name="Lindquist E.A."/>
            <person name="Lipzen A."/>
            <person name="Lundell T."/>
            <person name="Morin E."/>
            <person name="Murat C."/>
            <person name="Riley R."/>
            <person name="Ohm R."/>
            <person name="Sun H."/>
            <person name="Tunlid A."/>
            <person name="Henrissat B."/>
            <person name="Grigoriev I.V."/>
            <person name="Hibbett D.S."/>
            <person name="Martin F."/>
        </authorList>
    </citation>
    <scope>NUCLEOTIDE SEQUENCE [LARGE SCALE GENOMIC DNA]</scope>
    <source>
        <strain evidence="3">MAFF 305830</strain>
    </source>
</reference>
<dbReference type="SMART" id="SM00220">
    <property type="entry name" value="S_TKc"/>
    <property type="match status" value="1"/>
</dbReference>
<dbReference type="AlphaFoldDB" id="A0A0C3A724"/>
<dbReference type="OrthoDB" id="346907at2759"/>
<dbReference type="STRING" id="933852.A0A0C3A724"/>
<dbReference type="Pfam" id="PF00069">
    <property type="entry name" value="Pkinase"/>
    <property type="match status" value="1"/>
</dbReference>
<evidence type="ECO:0000313" key="2">
    <source>
        <dbReference type="EMBL" id="KIM20445.1"/>
    </source>
</evidence>